<dbReference type="InterPro" id="IPR001873">
    <property type="entry name" value="ENaC"/>
</dbReference>
<keyword evidence="9 13" id="KW-0472">Membrane</keyword>
<evidence type="ECO:0000313" key="15">
    <source>
        <dbReference type="Proteomes" id="UP001152888"/>
    </source>
</evidence>
<evidence type="ECO:0000256" key="4">
    <source>
        <dbReference type="ARBA" id="ARBA00022461"/>
    </source>
</evidence>
<evidence type="ECO:0000256" key="8">
    <source>
        <dbReference type="ARBA" id="ARBA00023065"/>
    </source>
</evidence>
<dbReference type="Pfam" id="PF00858">
    <property type="entry name" value="ASC"/>
    <property type="match status" value="1"/>
</dbReference>
<sequence length="424" mass="48463">MCDRKGYTVLWRSFCKDSTIHSLNFLVMKMNYSHRIFWIVFNIFTISSTVAFMVHMWEDYLETPTIVTQSSSNIPIQNVYFPALAVCNMNKISKKKAVEYAQEINSYRKLENIDSILQDLVSLGQLYTSTSESEGSFIRLQKWMDKYDNYTEDYDISRRLLQLSPSCEDMLQSCRWADEQQDCSKLFSTRITYDGFCCTFNYVRQFTNSKIYSNSGQKIEPGSEEPRKPIGAGMMNGLSLALKNDLDDYFFTTLETTGYKVLIFNAADYPDKISGSLNEIIIGFNQEVLIGLQVDLCRGSSSLAQLPLSLRRCMFRADGRTSFGPYSHSDCLVDCKTKSIVSLCQCIPFTVPVESEDVSACSLIDLPCLGRYTGKWSKYYPKDLEDEELLVQEKYDSLSCEHCLPSCSHTVYKPFTSIANVLDK</sequence>
<keyword evidence="3 12" id="KW-0813">Transport</keyword>
<protein>
    <recommendedName>
        <fullName evidence="16">Sodium channel protein Nach</fullName>
    </recommendedName>
</protein>
<evidence type="ECO:0000313" key="14">
    <source>
        <dbReference type="EMBL" id="CAH2004043.1"/>
    </source>
</evidence>
<evidence type="ECO:0000256" key="6">
    <source>
        <dbReference type="ARBA" id="ARBA00022989"/>
    </source>
</evidence>
<dbReference type="Proteomes" id="UP001152888">
    <property type="component" value="Unassembled WGS sequence"/>
</dbReference>
<evidence type="ECO:0000256" key="7">
    <source>
        <dbReference type="ARBA" id="ARBA00023053"/>
    </source>
</evidence>
<dbReference type="PROSITE" id="PS01206">
    <property type="entry name" value="ASC"/>
    <property type="match status" value="1"/>
</dbReference>
<keyword evidence="6 13" id="KW-1133">Transmembrane helix</keyword>
<gene>
    <name evidence="14" type="ORF">ACAOBT_LOCUS27764</name>
</gene>
<dbReference type="GO" id="GO:0005886">
    <property type="term" value="C:plasma membrane"/>
    <property type="evidence" value="ECO:0007669"/>
    <property type="project" value="TreeGrafter"/>
</dbReference>
<dbReference type="OrthoDB" id="6077919at2759"/>
<dbReference type="GO" id="GO:0015280">
    <property type="term" value="F:ligand-gated sodium channel activity"/>
    <property type="evidence" value="ECO:0007669"/>
    <property type="project" value="TreeGrafter"/>
</dbReference>
<name>A0A9P0PZ40_ACAOB</name>
<dbReference type="PANTHER" id="PTHR11690">
    <property type="entry name" value="AMILORIDE-SENSITIVE SODIUM CHANNEL-RELATED"/>
    <property type="match status" value="1"/>
</dbReference>
<evidence type="ECO:0000256" key="13">
    <source>
        <dbReference type="SAM" id="Phobius"/>
    </source>
</evidence>
<dbReference type="PRINTS" id="PR01078">
    <property type="entry name" value="AMINACHANNEL"/>
</dbReference>
<dbReference type="InterPro" id="IPR020903">
    <property type="entry name" value="ENaC_CS"/>
</dbReference>
<dbReference type="PANTHER" id="PTHR11690:SF253">
    <property type="entry name" value="PICKPOCKET 18-RELATED"/>
    <property type="match status" value="1"/>
</dbReference>
<comment type="caution">
    <text evidence="14">The sequence shown here is derived from an EMBL/GenBank/DDBJ whole genome shotgun (WGS) entry which is preliminary data.</text>
</comment>
<evidence type="ECO:0000256" key="10">
    <source>
        <dbReference type="ARBA" id="ARBA00023201"/>
    </source>
</evidence>
<keyword evidence="11 12" id="KW-0407">Ion channel</keyword>
<reference evidence="14" key="1">
    <citation type="submission" date="2022-03" db="EMBL/GenBank/DDBJ databases">
        <authorList>
            <person name="Sayadi A."/>
        </authorList>
    </citation>
    <scope>NUCLEOTIDE SEQUENCE</scope>
</reference>
<organism evidence="14 15">
    <name type="scientific">Acanthoscelides obtectus</name>
    <name type="common">Bean weevil</name>
    <name type="synonym">Bruchus obtectus</name>
    <dbReference type="NCBI Taxonomy" id="200917"/>
    <lineage>
        <taxon>Eukaryota</taxon>
        <taxon>Metazoa</taxon>
        <taxon>Ecdysozoa</taxon>
        <taxon>Arthropoda</taxon>
        <taxon>Hexapoda</taxon>
        <taxon>Insecta</taxon>
        <taxon>Pterygota</taxon>
        <taxon>Neoptera</taxon>
        <taxon>Endopterygota</taxon>
        <taxon>Coleoptera</taxon>
        <taxon>Polyphaga</taxon>
        <taxon>Cucujiformia</taxon>
        <taxon>Chrysomeloidea</taxon>
        <taxon>Chrysomelidae</taxon>
        <taxon>Bruchinae</taxon>
        <taxon>Bruchini</taxon>
        <taxon>Acanthoscelides</taxon>
    </lineage>
</organism>
<evidence type="ECO:0000256" key="1">
    <source>
        <dbReference type="ARBA" id="ARBA00004141"/>
    </source>
</evidence>
<evidence type="ECO:0000256" key="9">
    <source>
        <dbReference type="ARBA" id="ARBA00023136"/>
    </source>
</evidence>
<keyword evidence="15" id="KW-1185">Reference proteome</keyword>
<dbReference type="AlphaFoldDB" id="A0A9P0PZ40"/>
<comment type="subcellular location">
    <subcellularLocation>
        <location evidence="1">Membrane</location>
        <topology evidence="1">Multi-pass membrane protein</topology>
    </subcellularLocation>
</comment>
<dbReference type="Gene3D" id="2.60.470.10">
    <property type="entry name" value="Acid-sensing ion channels like domains"/>
    <property type="match status" value="1"/>
</dbReference>
<evidence type="ECO:0000256" key="3">
    <source>
        <dbReference type="ARBA" id="ARBA00022448"/>
    </source>
</evidence>
<feature type="transmembrane region" description="Helical" evidence="13">
    <location>
        <begin position="36"/>
        <end position="57"/>
    </location>
</feature>
<comment type="similarity">
    <text evidence="2 12">Belongs to the amiloride-sensitive sodium channel (TC 1.A.6) family.</text>
</comment>
<keyword evidence="5 12" id="KW-0812">Transmembrane</keyword>
<evidence type="ECO:0000256" key="12">
    <source>
        <dbReference type="RuleBase" id="RU000679"/>
    </source>
</evidence>
<evidence type="ECO:0000256" key="5">
    <source>
        <dbReference type="ARBA" id="ARBA00022692"/>
    </source>
</evidence>
<evidence type="ECO:0008006" key="16">
    <source>
        <dbReference type="Google" id="ProtNLM"/>
    </source>
</evidence>
<evidence type="ECO:0000256" key="2">
    <source>
        <dbReference type="ARBA" id="ARBA00007193"/>
    </source>
</evidence>
<keyword evidence="8 12" id="KW-0406">Ion transport</keyword>
<keyword evidence="10 12" id="KW-0739">Sodium transport</keyword>
<keyword evidence="7" id="KW-0915">Sodium</keyword>
<proteinExistence type="inferred from homology"/>
<dbReference type="EMBL" id="CAKOFQ010007569">
    <property type="protein sequence ID" value="CAH2004043.1"/>
    <property type="molecule type" value="Genomic_DNA"/>
</dbReference>
<keyword evidence="4 12" id="KW-0894">Sodium channel</keyword>
<evidence type="ECO:0000256" key="11">
    <source>
        <dbReference type="ARBA" id="ARBA00023303"/>
    </source>
</evidence>
<accession>A0A9P0PZ40</accession>